<evidence type="ECO:0000313" key="5">
    <source>
        <dbReference type="Proteomes" id="UP000281192"/>
    </source>
</evidence>
<dbReference type="SUPFAM" id="SSF109709">
    <property type="entry name" value="KorB DNA-binding domain-like"/>
    <property type="match status" value="1"/>
</dbReference>
<accession>A0A2N5CMY7</accession>
<keyword evidence="5" id="KW-1185">Reference proteome</keyword>
<reference evidence="3 4" key="1">
    <citation type="submission" date="2017-12" db="EMBL/GenBank/DDBJ databases">
        <title>The genome sequence of Caulobacter flavus CGMCC1 15093.</title>
        <authorList>
            <person name="Gao J."/>
            <person name="Mao X."/>
            <person name="Sun J."/>
        </authorList>
    </citation>
    <scope>NUCLEOTIDE SEQUENCE [LARGE SCALE GENOMIC DNA]</scope>
    <source>
        <strain evidence="3 4">CGMCC1 15093</strain>
    </source>
</reference>
<evidence type="ECO:0000313" key="3">
    <source>
        <dbReference type="EMBL" id="PLR07788.1"/>
    </source>
</evidence>
<dbReference type="Proteomes" id="UP000234483">
    <property type="component" value="Unassembled WGS sequence"/>
</dbReference>
<dbReference type="PANTHER" id="PTHR33375:SF1">
    <property type="entry name" value="CHROMOSOME-PARTITIONING PROTEIN PARB-RELATED"/>
    <property type="match status" value="1"/>
</dbReference>
<protein>
    <submittedName>
        <fullName evidence="3">Chromosome partitioning protein ParB</fullName>
    </submittedName>
</protein>
<dbReference type="SUPFAM" id="SSF110849">
    <property type="entry name" value="ParB/Sulfiredoxin"/>
    <property type="match status" value="1"/>
</dbReference>
<dbReference type="InterPro" id="IPR036086">
    <property type="entry name" value="ParB/Sulfiredoxin_sf"/>
</dbReference>
<dbReference type="InterPro" id="IPR003115">
    <property type="entry name" value="ParB_N"/>
</dbReference>
<evidence type="ECO:0000259" key="1">
    <source>
        <dbReference type="SMART" id="SM00470"/>
    </source>
</evidence>
<dbReference type="EMBL" id="PJRQ01000044">
    <property type="protein sequence ID" value="PLR07788.1"/>
    <property type="molecule type" value="Genomic_DNA"/>
</dbReference>
<dbReference type="PANTHER" id="PTHR33375">
    <property type="entry name" value="CHROMOSOME-PARTITIONING PROTEIN PARB-RELATED"/>
    <property type="match status" value="1"/>
</dbReference>
<dbReference type="InterPro" id="IPR011111">
    <property type="entry name" value="Plasmid_RepB"/>
</dbReference>
<dbReference type="InterPro" id="IPR050336">
    <property type="entry name" value="Chromosome_partition/occlusion"/>
</dbReference>
<dbReference type="Pfam" id="PF07506">
    <property type="entry name" value="RepB"/>
    <property type="match status" value="1"/>
</dbReference>
<gene>
    <name evidence="2" type="ORF">C1707_09900</name>
    <name evidence="3" type="ORF">CFHF_21375</name>
</gene>
<evidence type="ECO:0000313" key="2">
    <source>
        <dbReference type="EMBL" id="AYV46552.1"/>
    </source>
</evidence>
<dbReference type="RefSeq" id="WP_101714957.1">
    <property type="nucleotide sequence ID" value="NZ_CP026100.1"/>
</dbReference>
<sequence>MQEEVKIAFEKQIVILSLNDILPSKMLPAAVKESAKYRRIAASVGQLGLVEPLVVSRAKGSGPYLLLDGHVRFSALRDQGSTEARCLIASDDEGFTYNKRVNRLATIQEHYMIVRALKRGVSEEKLAKALNVDIGVIRQRRDLLNGISADVAELLKDKPVGTHTFTKLRKMKPIRQLEVAELMASANNYSINYAKALLATTKAADLHRPDDLKKATGLTTEQMARLEREMASVTHDYKELEASYGDDMLLLVIAAGFLERLLSKREVERFLAVRHAEILENFRSIVAAASLDQVQAAA</sequence>
<organism evidence="3 4">
    <name type="scientific">Caulobacter flavus</name>
    <dbReference type="NCBI Taxonomy" id="1679497"/>
    <lineage>
        <taxon>Bacteria</taxon>
        <taxon>Pseudomonadati</taxon>
        <taxon>Pseudomonadota</taxon>
        <taxon>Alphaproteobacteria</taxon>
        <taxon>Caulobacterales</taxon>
        <taxon>Caulobacteraceae</taxon>
        <taxon>Caulobacter</taxon>
    </lineage>
</organism>
<dbReference type="KEGG" id="cfh:C1707_09900"/>
<reference evidence="2 5" key="2">
    <citation type="submission" date="2018-01" db="EMBL/GenBank/DDBJ databases">
        <title>Complete genome sequence of Caulobacter flavus RHGG3.</title>
        <authorList>
            <person name="Yang E."/>
        </authorList>
    </citation>
    <scope>NUCLEOTIDE SEQUENCE [LARGE SCALE GENOMIC DNA]</scope>
    <source>
        <strain evidence="2 5">RHGG3</strain>
    </source>
</reference>
<feature type="domain" description="ParB-like N-terminal" evidence="1">
    <location>
        <begin position="14"/>
        <end position="107"/>
    </location>
</feature>
<dbReference type="AlphaFoldDB" id="A0A2N5CMY7"/>
<name>A0A2N5CMY7_9CAUL</name>
<evidence type="ECO:0000313" key="4">
    <source>
        <dbReference type="Proteomes" id="UP000234483"/>
    </source>
</evidence>
<proteinExistence type="predicted"/>
<dbReference type="EMBL" id="CP026100">
    <property type="protein sequence ID" value="AYV46552.1"/>
    <property type="molecule type" value="Genomic_DNA"/>
</dbReference>
<dbReference type="Proteomes" id="UP000281192">
    <property type="component" value="Chromosome"/>
</dbReference>
<dbReference type="Gene3D" id="3.90.1530.10">
    <property type="entry name" value="Conserved hypothetical protein from pyrococcus furiosus pfu- 392566-001, ParB domain"/>
    <property type="match status" value="1"/>
</dbReference>
<dbReference type="SMART" id="SM00470">
    <property type="entry name" value="ParB"/>
    <property type="match status" value="1"/>
</dbReference>
<dbReference type="GO" id="GO:0005694">
    <property type="term" value="C:chromosome"/>
    <property type="evidence" value="ECO:0007669"/>
    <property type="project" value="TreeGrafter"/>
</dbReference>
<dbReference type="GO" id="GO:0007059">
    <property type="term" value="P:chromosome segregation"/>
    <property type="evidence" value="ECO:0007669"/>
    <property type="project" value="TreeGrafter"/>
</dbReference>
<dbReference type="OrthoDB" id="7632576at2"/>